<dbReference type="Pfam" id="PF01479">
    <property type="entry name" value="S4"/>
    <property type="match status" value="1"/>
</dbReference>
<dbReference type="InterPro" id="IPR036986">
    <property type="entry name" value="S4_RNA-bd_sf"/>
</dbReference>
<dbReference type="InterPro" id="IPR002942">
    <property type="entry name" value="S4_RNA-bd"/>
</dbReference>
<dbReference type="PANTHER" id="PTHR11831">
    <property type="entry name" value="30S 40S RIBOSOMAL PROTEIN"/>
    <property type="match status" value="1"/>
</dbReference>
<dbReference type="PROSITE" id="PS00632">
    <property type="entry name" value="RIBOSOMAL_S4"/>
    <property type="match status" value="1"/>
</dbReference>
<dbReference type="GO" id="GO:0019843">
    <property type="term" value="F:rRNA binding"/>
    <property type="evidence" value="ECO:0007669"/>
    <property type="project" value="UniProtKB-KW"/>
</dbReference>
<evidence type="ECO:0000313" key="9">
    <source>
        <dbReference type="EMBL" id="KAG0150689.1"/>
    </source>
</evidence>
<evidence type="ECO:0000259" key="8">
    <source>
        <dbReference type="SMART" id="SM00363"/>
    </source>
</evidence>
<dbReference type="GO" id="GO:0042274">
    <property type="term" value="P:ribosomal small subunit biogenesis"/>
    <property type="evidence" value="ECO:0007669"/>
    <property type="project" value="TreeGrafter"/>
</dbReference>
<dbReference type="SMART" id="SM00363">
    <property type="entry name" value="S4"/>
    <property type="match status" value="1"/>
</dbReference>
<comment type="caution">
    <text evidence="9">The sequence shown here is derived from an EMBL/GenBank/DDBJ whole genome shotgun (WGS) entry which is preliminary data.</text>
</comment>
<dbReference type="Gene3D" id="3.10.290.10">
    <property type="entry name" value="RNA-binding S4 domain"/>
    <property type="match status" value="1"/>
</dbReference>
<keyword evidence="3 6" id="KW-0694">RNA-binding</keyword>
<dbReference type="Proteomes" id="UP000886653">
    <property type="component" value="Unassembled WGS sequence"/>
</dbReference>
<name>A0A9P6NRJ9_9BASI</name>
<evidence type="ECO:0000256" key="5">
    <source>
        <dbReference type="ARBA" id="ARBA00023274"/>
    </source>
</evidence>
<dbReference type="InterPro" id="IPR018079">
    <property type="entry name" value="Ribosomal_uS4_CS"/>
</dbReference>
<dbReference type="AlphaFoldDB" id="A0A9P6NRJ9"/>
<dbReference type="CDD" id="cd00165">
    <property type="entry name" value="S4"/>
    <property type="match status" value="1"/>
</dbReference>
<proteinExistence type="inferred from homology"/>
<keyword evidence="5" id="KW-0687">Ribonucleoprotein</keyword>
<evidence type="ECO:0000256" key="3">
    <source>
        <dbReference type="ARBA" id="ARBA00022884"/>
    </source>
</evidence>
<dbReference type="OrthoDB" id="3356781at2759"/>
<evidence type="ECO:0000256" key="4">
    <source>
        <dbReference type="ARBA" id="ARBA00022980"/>
    </source>
</evidence>
<gene>
    <name evidence="9" type="ORF">CROQUDRAFT_87518</name>
</gene>
<dbReference type="PANTHER" id="PTHR11831:SF4">
    <property type="entry name" value="SMALL RIBOSOMAL SUBUNIT PROTEIN US4M"/>
    <property type="match status" value="1"/>
</dbReference>
<evidence type="ECO:0000313" key="10">
    <source>
        <dbReference type="Proteomes" id="UP000886653"/>
    </source>
</evidence>
<feature type="compositionally biased region" description="Polar residues" evidence="7">
    <location>
        <begin position="294"/>
        <end position="311"/>
    </location>
</feature>
<keyword evidence="2 6" id="KW-0699">rRNA-binding</keyword>
<reference evidence="9" key="1">
    <citation type="submission" date="2013-11" db="EMBL/GenBank/DDBJ databases">
        <title>Genome sequence of the fusiform rust pathogen reveals effectors for host alternation and coevolution with pine.</title>
        <authorList>
            <consortium name="DOE Joint Genome Institute"/>
            <person name="Smith K."/>
            <person name="Pendleton A."/>
            <person name="Kubisiak T."/>
            <person name="Anderson C."/>
            <person name="Salamov A."/>
            <person name="Aerts A."/>
            <person name="Riley R."/>
            <person name="Clum A."/>
            <person name="Lindquist E."/>
            <person name="Ence D."/>
            <person name="Campbell M."/>
            <person name="Kronenberg Z."/>
            <person name="Feau N."/>
            <person name="Dhillon B."/>
            <person name="Hamelin R."/>
            <person name="Burleigh J."/>
            <person name="Smith J."/>
            <person name="Yandell M."/>
            <person name="Nelson C."/>
            <person name="Grigoriev I."/>
            <person name="Davis J."/>
        </authorList>
    </citation>
    <scope>NUCLEOTIDE SEQUENCE</scope>
    <source>
        <strain evidence="9">G11</strain>
    </source>
</reference>
<dbReference type="InterPro" id="IPR022801">
    <property type="entry name" value="Ribosomal_uS4"/>
</dbReference>
<dbReference type="PROSITE" id="PS50889">
    <property type="entry name" value="S4"/>
    <property type="match status" value="1"/>
</dbReference>
<organism evidence="9 10">
    <name type="scientific">Cronartium quercuum f. sp. fusiforme G11</name>
    <dbReference type="NCBI Taxonomy" id="708437"/>
    <lineage>
        <taxon>Eukaryota</taxon>
        <taxon>Fungi</taxon>
        <taxon>Dikarya</taxon>
        <taxon>Basidiomycota</taxon>
        <taxon>Pucciniomycotina</taxon>
        <taxon>Pucciniomycetes</taxon>
        <taxon>Pucciniales</taxon>
        <taxon>Coleosporiaceae</taxon>
        <taxon>Cronartium</taxon>
    </lineage>
</organism>
<dbReference type="GO" id="GO:0003735">
    <property type="term" value="F:structural constituent of ribosome"/>
    <property type="evidence" value="ECO:0007669"/>
    <property type="project" value="TreeGrafter"/>
</dbReference>
<evidence type="ECO:0000256" key="2">
    <source>
        <dbReference type="ARBA" id="ARBA00022730"/>
    </source>
</evidence>
<protein>
    <recommendedName>
        <fullName evidence="8">RNA-binding S4 domain-containing protein</fullName>
    </recommendedName>
</protein>
<dbReference type="EMBL" id="MU167217">
    <property type="protein sequence ID" value="KAG0150689.1"/>
    <property type="molecule type" value="Genomic_DNA"/>
</dbReference>
<evidence type="ECO:0000256" key="7">
    <source>
        <dbReference type="SAM" id="MobiDB-lite"/>
    </source>
</evidence>
<keyword evidence="10" id="KW-1185">Reference proteome</keyword>
<evidence type="ECO:0000256" key="1">
    <source>
        <dbReference type="ARBA" id="ARBA00007465"/>
    </source>
</evidence>
<evidence type="ECO:0000256" key="6">
    <source>
        <dbReference type="PROSITE-ProRule" id="PRU00182"/>
    </source>
</evidence>
<accession>A0A9P6NRJ9</accession>
<keyword evidence="4" id="KW-0689">Ribosomal protein</keyword>
<feature type="region of interest" description="Disordered" evidence="7">
    <location>
        <begin position="246"/>
        <end position="311"/>
    </location>
</feature>
<sequence length="445" mass="50161">MDHSPPGPVRDLVKFTIVTDSPKLAAIICLDPRSAFCRTKATATTPNTLREDTQTMRRLKNPYNCKKTVPRMSWHPQNLFNLFQRTYGPESKETVFTKTSKSVFWQRWKSKAVTRGYHGDWIQEKKFKRHYLPASLPKLPQSTPNASKYNAQNAKIPLAALMYTEVERRLDVVLFRACFADSIYEARRMVLHNAVKLNGVKCIAPWTRLHPGDMIIVEPSSIPLLNPGKTWPAGLGDPYVVNIDKPKKLPGRASPPTTQPEIVNPDQAAATNEAAVSDESSVAPEADEDEPVPVSSTPVEEQDSTNLPTTTPIPSHLPFRLPPYVSPFLFVPPYLEVSFRVCSLVYIRHPTSGPGFCEIPTPWDADGEVMQLAWEWYTRQGLGRRVRQERKEWDDLRETRRNPFAEGHLRKTAIGGRVAVHGRYQGGKIGRARLGSGEPRLQPQL</sequence>
<dbReference type="GO" id="GO:0005763">
    <property type="term" value="C:mitochondrial small ribosomal subunit"/>
    <property type="evidence" value="ECO:0007669"/>
    <property type="project" value="TreeGrafter"/>
</dbReference>
<comment type="similarity">
    <text evidence="1">Belongs to the universal ribosomal protein uS4 family.</text>
</comment>
<dbReference type="SUPFAM" id="SSF55174">
    <property type="entry name" value="Alpha-L RNA-binding motif"/>
    <property type="match status" value="1"/>
</dbReference>
<feature type="domain" description="RNA-binding S4" evidence="8">
    <location>
        <begin position="168"/>
        <end position="228"/>
    </location>
</feature>